<feature type="transmembrane region" description="Helical" evidence="1">
    <location>
        <begin position="74"/>
        <end position="92"/>
    </location>
</feature>
<keyword evidence="1" id="KW-0812">Transmembrane</keyword>
<dbReference type="AlphaFoldDB" id="A0A2S0VPN0"/>
<dbReference type="OrthoDB" id="6315057at2"/>
<evidence type="ECO:0008006" key="4">
    <source>
        <dbReference type="Google" id="ProtNLM"/>
    </source>
</evidence>
<reference evidence="2 3" key="1">
    <citation type="submission" date="2018-01" db="EMBL/GenBank/DDBJ databases">
        <title>Genome sequence of a Cantenovulum-like bacteria.</title>
        <authorList>
            <person name="Tan W.R."/>
            <person name="Lau N.-S."/>
            <person name="Go F."/>
            <person name="Amirul A.-A.A."/>
        </authorList>
    </citation>
    <scope>NUCLEOTIDE SEQUENCE [LARGE SCALE GENOMIC DNA]</scope>
    <source>
        <strain evidence="2 3">CCB-QB4</strain>
    </source>
</reference>
<keyword evidence="3" id="KW-1185">Reference proteome</keyword>
<dbReference type="KEGG" id="cate:C2869_06680"/>
<evidence type="ECO:0000256" key="1">
    <source>
        <dbReference type="SAM" id="Phobius"/>
    </source>
</evidence>
<gene>
    <name evidence="2" type="ORF">C2869_06680</name>
</gene>
<protein>
    <recommendedName>
        <fullName evidence="4">DUF3649 domain-containing protein</fullName>
    </recommendedName>
</protein>
<accession>A0A2S0VPN0</accession>
<organism evidence="2 3">
    <name type="scientific">Saccharobesus litoralis</name>
    <dbReference type="NCBI Taxonomy" id="2172099"/>
    <lineage>
        <taxon>Bacteria</taxon>
        <taxon>Pseudomonadati</taxon>
        <taxon>Pseudomonadota</taxon>
        <taxon>Gammaproteobacteria</taxon>
        <taxon>Alteromonadales</taxon>
        <taxon>Alteromonadaceae</taxon>
        <taxon>Saccharobesus</taxon>
    </lineage>
</organism>
<feature type="transmembrane region" description="Helical" evidence="1">
    <location>
        <begin position="12"/>
        <end position="35"/>
    </location>
</feature>
<dbReference type="EMBL" id="CP026604">
    <property type="protein sequence ID" value="AWB66142.1"/>
    <property type="molecule type" value="Genomic_DNA"/>
</dbReference>
<name>A0A2S0VPN0_9ALTE</name>
<proteinExistence type="predicted"/>
<dbReference type="Proteomes" id="UP000244441">
    <property type="component" value="Chromosome"/>
</dbReference>
<evidence type="ECO:0000313" key="2">
    <source>
        <dbReference type="EMBL" id="AWB66142.1"/>
    </source>
</evidence>
<keyword evidence="1" id="KW-0472">Membrane</keyword>
<evidence type="ECO:0000313" key="3">
    <source>
        <dbReference type="Proteomes" id="UP000244441"/>
    </source>
</evidence>
<sequence length="102" mass="11225">MSLFQIKTDRFSLVFRISIAVFGGFLLANLSAYLVSLILTGSNLNNLVAGMLLGFVFYSAAIIVTFSVKTSMRAFIWVGASCLLCFIAINWIEFITTEQAVL</sequence>
<feature type="transmembrane region" description="Helical" evidence="1">
    <location>
        <begin position="47"/>
        <end position="67"/>
    </location>
</feature>
<dbReference type="RefSeq" id="WP_108602214.1">
    <property type="nucleotide sequence ID" value="NZ_CP026604.1"/>
</dbReference>
<keyword evidence="1" id="KW-1133">Transmembrane helix</keyword>